<evidence type="ECO:0000256" key="1">
    <source>
        <dbReference type="SAM" id="SignalP"/>
    </source>
</evidence>
<proteinExistence type="predicted"/>
<dbReference type="Proteomes" id="UP000199634">
    <property type="component" value="Unassembled WGS sequence"/>
</dbReference>
<keyword evidence="1" id="KW-0732">Signal</keyword>
<evidence type="ECO:0000313" key="2">
    <source>
        <dbReference type="EMBL" id="SEH57143.1"/>
    </source>
</evidence>
<evidence type="ECO:0000313" key="3">
    <source>
        <dbReference type="Proteomes" id="UP000199634"/>
    </source>
</evidence>
<dbReference type="AlphaFoldDB" id="A0A1H6J9V6"/>
<protein>
    <recommendedName>
        <fullName evidence="4">GLPGLI family protein</fullName>
    </recommendedName>
</protein>
<dbReference type="EMBL" id="FNXE01000002">
    <property type="protein sequence ID" value="SEH57143.1"/>
    <property type="molecule type" value="Genomic_DNA"/>
</dbReference>
<organism evidence="2 3">
    <name type="scientific">Paenimyroides marinum</name>
    <dbReference type="NCBI Taxonomy" id="1159016"/>
    <lineage>
        <taxon>Bacteria</taxon>
        <taxon>Pseudomonadati</taxon>
        <taxon>Bacteroidota</taxon>
        <taxon>Flavobacteriia</taxon>
        <taxon>Flavobacteriales</taxon>
        <taxon>Flavobacteriaceae</taxon>
        <taxon>Paenimyroides</taxon>
    </lineage>
</organism>
<dbReference type="OrthoDB" id="1326264at2"/>
<keyword evidence="3" id="KW-1185">Reference proteome</keyword>
<evidence type="ECO:0008006" key="4">
    <source>
        <dbReference type="Google" id="ProtNLM"/>
    </source>
</evidence>
<dbReference type="STRING" id="1159016.SAMN02927937_00272"/>
<gene>
    <name evidence="2" type="ORF">SAMN02927937_00272</name>
</gene>
<name>A0A1H6J9V6_9FLAO</name>
<accession>A0A1H6J9V6</accession>
<dbReference type="RefSeq" id="WP_091095547.1">
    <property type="nucleotide sequence ID" value="NZ_FNXE01000002.1"/>
</dbReference>
<sequence>MKKYLLALFMLLFLNSWNAQAQIEDTDLEELVIDKLSRANIVEIIKKVRNQMYNNYVQDNYHYLVSHQASMNDSTKLLNSQVMYDVVINLKNKKIIKSVIDDKNNKTVMDTLFFNRYTGNDSPVYWLTEVVIRKYVNVPELDFFNKFKDYSFERKRTKDGQYVIEFYSDQFYEGYFQYDSKFNLKKMEFELLKPYVIDHSQSKNGKAMFEKNWVYTKEKVAIVFKTNQEGKNYIDELKAFEEIQDYNFTRFDSQGKVIIKDEDLNFKSNLVFKKM</sequence>
<feature type="signal peptide" evidence="1">
    <location>
        <begin position="1"/>
        <end position="21"/>
    </location>
</feature>
<feature type="chain" id="PRO_5011604850" description="GLPGLI family protein" evidence="1">
    <location>
        <begin position="22"/>
        <end position="275"/>
    </location>
</feature>
<reference evidence="2 3" key="1">
    <citation type="submission" date="2016-10" db="EMBL/GenBank/DDBJ databases">
        <authorList>
            <person name="de Groot N.N."/>
        </authorList>
    </citation>
    <scope>NUCLEOTIDE SEQUENCE [LARGE SCALE GENOMIC DNA]</scope>
    <source>
        <strain evidence="2 3">CGMCC 1.10825</strain>
    </source>
</reference>